<organism evidence="3 4">
    <name type="scientific">Roseovarius nanhaiticus</name>
    <dbReference type="NCBI Taxonomy" id="573024"/>
    <lineage>
        <taxon>Bacteria</taxon>
        <taxon>Pseudomonadati</taxon>
        <taxon>Pseudomonadota</taxon>
        <taxon>Alphaproteobacteria</taxon>
        <taxon>Rhodobacterales</taxon>
        <taxon>Roseobacteraceae</taxon>
        <taxon>Roseovarius</taxon>
    </lineage>
</organism>
<dbReference type="Gene3D" id="3.40.50.620">
    <property type="entry name" value="HUPs"/>
    <property type="match status" value="1"/>
</dbReference>
<evidence type="ECO:0000313" key="4">
    <source>
        <dbReference type="Proteomes" id="UP000186019"/>
    </source>
</evidence>
<dbReference type="Pfam" id="PF00582">
    <property type="entry name" value="Usp"/>
    <property type="match status" value="1"/>
</dbReference>
<dbReference type="SUPFAM" id="SSF52402">
    <property type="entry name" value="Adenine nucleotide alpha hydrolases-like"/>
    <property type="match status" value="1"/>
</dbReference>
<proteinExistence type="inferred from homology"/>
<dbReference type="STRING" id="573024.SAMN05216208_0075"/>
<dbReference type="InterPro" id="IPR014729">
    <property type="entry name" value="Rossmann-like_a/b/a_fold"/>
</dbReference>
<dbReference type="Proteomes" id="UP000186019">
    <property type="component" value="Unassembled WGS sequence"/>
</dbReference>
<dbReference type="EMBL" id="FTNV01000001">
    <property type="protein sequence ID" value="SIS11783.1"/>
    <property type="molecule type" value="Genomic_DNA"/>
</dbReference>
<keyword evidence="4" id="KW-1185">Reference proteome</keyword>
<protein>
    <submittedName>
        <fullName evidence="3">Nucleotide-binding universal stress protein, UspA family</fullName>
    </submittedName>
</protein>
<dbReference type="InterPro" id="IPR006015">
    <property type="entry name" value="Universal_stress_UspA"/>
</dbReference>
<name>A0A1N7GGR8_9RHOB</name>
<evidence type="ECO:0000259" key="2">
    <source>
        <dbReference type="Pfam" id="PF00582"/>
    </source>
</evidence>
<dbReference type="PANTHER" id="PTHR46268">
    <property type="entry name" value="STRESS RESPONSE PROTEIN NHAX"/>
    <property type="match status" value="1"/>
</dbReference>
<evidence type="ECO:0000313" key="3">
    <source>
        <dbReference type="EMBL" id="SIS11783.1"/>
    </source>
</evidence>
<dbReference type="CDD" id="cd00293">
    <property type="entry name" value="USP-like"/>
    <property type="match status" value="1"/>
</dbReference>
<reference evidence="3 4" key="1">
    <citation type="submission" date="2017-01" db="EMBL/GenBank/DDBJ databases">
        <authorList>
            <person name="Mah S.A."/>
            <person name="Swanson W.J."/>
            <person name="Moy G.W."/>
            <person name="Vacquier V.D."/>
        </authorList>
    </citation>
    <scope>NUCLEOTIDE SEQUENCE [LARGE SCALE GENOMIC DNA]</scope>
    <source>
        <strain evidence="3 4">DSM 29590</strain>
    </source>
</reference>
<dbReference type="PRINTS" id="PR01438">
    <property type="entry name" value="UNVRSLSTRESS"/>
</dbReference>
<evidence type="ECO:0000256" key="1">
    <source>
        <dbReference type="ARBA" id="ARBA00008791"/>
    </source>
</evidence>
<accession>A0A1N7GGR8</accession>
<feature type="domain" description="UspA" evidence="2">
    <location>
        <begin position="1"/>
        <end position="134"/>
    </location>
</feature>
<dbReference type="RefSeq" id="WP_076533179.1">
    <property type="nucleotide sequence ID" value="NZ_FOAC01000001.1"/>
</dbReference>
<dbReference type="OrthoDB" id="9792500at2"/>
<comment type="similarity">
    <text evidence="1">Belongs to the universal stress protein A family.</text>
</comment>
<sequence length="134" mass="14694">MYKNILVPVLLDDVHDHVKTREIAALAGPDAQVTLLHVIERMPTYVAPYIPENATAELRAELHRELDKLAKSFDRARGEVITGSAGRSITDYANKIGADLIVVESHRPGAADYFFGSTAGHVVRHATCAVHVLR</sequence>
<gene>
    <name evidence="3" type="ORF">SAMN05421666_2060</name>
</gene>
<dbReference type="AlphaFoldDB" id="A0A1N7GGR8"/>
<dbReference type="PANTHER" id="PTHR46268:SF6">
    <property type="entry name" value="UNIVERSAL STRESS PROTEIN UP12"/>
    <property type="match status" value="1"/>
</dbReference>
<dbReference type="InterPro" id="IPR006016">
    <property type="entry name" value="UspA"/>
</dbReference>